<keyword evidence="2" id="KW-1133">Transmembrane helix</keyword>
<keyword evidence="4" id="KW-1185">Reference proteome</keyword>
<feature type="transmembrane region" description="Helical" evidence="2">
    <location>
        <begin position="12"/>
        <end position="31"/>
    </location>
</feature>
<evidence type="ECO:0000313" key="4">
    <source>
        <dbReference type="Proteomes" id="UP001162480"/>
    </source>
</evidence>
<evidence type="ECO:0000256" key="2">
    <source>
        <dbReference type="SAM" id="Phobius"/>
    </source>
</evidence>
<proteinExistence type="predicted"/>
<dbReference type="EMBL" id="OX597814">
    <property type="protein sequence ID" value="CAI9716810.1"/>
    <property type="molecule type" value="Genomic_DNA"/>
</dbReference>
<organism evidence="3 4">
    <name type="scientific">Octopus vulgaris</name>
    <name type="common">Common octopus</name>
    <dbReference type="NCBI Taxonomy" id="6645"/>
    <lineage>
        <taxon>Eukaryota</taxon>
        <taxon>Metazoa</taxon>
        <taxon>Spiralia</taxon>
        <taxon>Lophotrochozoa</taxon>
        <taxon>Mollusca</taxon>
        <taxon>Cephalopoda</taxon>
        <taxon>Coleoidea</taxon>
        <taxon>Octopodiformes</taxon>
        <taxon>Octopoda</taxon>
        <taxon>Incirrata</taxon>
        <taxon>Octopodidae</taxon>
        <taxon>Octopus</taxon>
    </lineage>
</organism>
<evidence type="ECO:0000313" key="3">
    <source>
        <dbReference type="EMBL" id="CAI9716810.1"/>
    </source>
</evidence>
<keyword evidence="2" id="KW-0472">Membrane</keyword>
<reference evidence="3" key="1">
    <citation type="submission" date="2023-08" db="EMBL/GenBank/DDBJ databases">
        <authorList>
            <person name="Alioto T."/>
            <person name="Alioto T."/>
            <person name="Gomez Garrido J."/>
        </authorList>
    </citation>
    <scope>NUCLEOTIDE SEQUENCE</scope>
</reference>
<dbReference type="AlphaFoldDB" id="A0AA36EYK4"/>
<sequence>MKRNDKDGAHMLVPFTAETLNFVTLINIRFLSRRLYNKSRNNICSKIVFGIRVGCGGDGSSGGSSGGASGYSSRSIRAF</sequence>
<feature type="compositionally biased region" description="Gly residues" evidence="1">
    <location>
        <begin position="57"/>
        <end position="69"/>
    </location>
</feature>
<protein>
    <submittedName>
        <fullName evidence="3">Uncharacterized protein</fullName>
    </submittedName>
</protein>
<gene>
    <name evidence="3" type="ORF">OCTVUL_1B006901</name>
</gene>
<name>A0AA36EYK4_OCTVU</name>
<dbReference type="Proteomes" id="UP001162480">
    <property type="component" value="Chromosome 1"/>
</dbReference>
<feature type="compositionally biased region" description="Low complexity" evidence="1">
    <location>
        <begin position="70"/>
        <end position="79"/>
    </location>
</feature>
<keyword evidence="2" id="KW-0812">Transmembrane</keyword>
<evidence type="ECO:0000256" key="1">
    <source>
        <dbReference type="SAM" id="MobiDB-lite"/>
    </source>
</evidence>
<feature type="region of interest" description="Disordered" evidence="1">
    <location>
        <begin position="57"/>
        <end position="79"/>
    </location>
</feature>
<accession>A0AA36EYK4</accession>